<feature type="compositionally biased region" description="Acidic residues" evidence="13">
    <location>
        <begin position="43"/>
        <end position="52"/>
    </location>
</feature>
<dbReference type="GO" id="GO:0046872">
    <property type="term" value="F:metal ion binding"/>
    <property type="evidence" value="ECO:0007669"/>
    <property type="project" value="UniProtKB-KW"/>
</dbReference>
<organism evidence="15 16">
    <name type="scientific">Frankliniella occidentalis</name>
    <name type="common">Western flower thrips</name>
    <name type="synonym">Euthrips occidentalis</name>
    <dbReference type="NCBI Taxonomy" id="133901"/>
    <lineage>
        <taxon>Eukaryota</taxon>
        <taxon>Metazoa</taxon>
        <taxon>Ecdysozoa</taxon>
        <taxon>Arthropoda</taxon>
        <taxon>Hexapoda</taxon>
        <taxon>Insecta</taxon>
        <taxon>Pterygota</taxon>
        <taxon>Neoptera</taxon>
        <taxon>Paraneoptera</taxon>
        <taxon>Thysanoptera</taxon>
        <taxon>Terebrantia</taxon>
        <taxon>Thripoidea</taxon>
        <taxon>Thripidae</taxon>
        <taxon>Frankliniella</taxon>
    </lineage>
</organism>
<keyword evidence="6" id="KW-0460">Magnesium</keyword>
<dbReference type="EC" id="3.6.1.62" evidence="8"/>
<comment type="cofactor">
    <cofactor evidence="2">
        <name>Mg(2+)</name>
        <dbReference type="ChEBI" id="CHEBI:18420"/>
    </cofactor>
</comment>
<sequence length="522" mass="57101">MGKKSVRSRFKGKSYWKEKKKAQQALARDVAQTQLNTAKDQSDGSDADENDDGVFVVEEYNPYDEHSYYGRPTVQNSVVKPEVLSSPESLPDQEQPDVTPALVEEQHRVLAESPITTLLLVDISALSTSQQDNDVSSSPTQPDDDMPPTSTQPHDIPASPTQQHLDIPASTPPQLEGGAPTSTSAAEGGGRTEGERGERLREKGRMASVSSQQMKSVVVGLGRSNNTKIVGFLSCVLDHLHFKGNSASVICELANNVFSISPANDSHHGHHNLSQTETVSPELVLSDGHTVGPVILEHASHCPVRHLSEQDRSSLADSPVADKSVAVAVAVLLESSDGKVLMTQRAQHMRSFPRAWVPPGGHLEKDESLFTCGLRELQEETGLSFKPEHVNMSILCLWESVYPMMLPFGLPRSHHIVVYLYARAPFTSDELASKIKLDPEEVMAYSWYTPETVSKLRRGEQDSLNVFILEDATSGKLKTETQELSSMFRGGLLWASGETFSGTQAALTRWSLLKSNAIVSKI</sequence>
<evidence type="ECO:0000313" key="16">
    <source>
        <dbReference type="RefSeq" id="XP_026291866.2"/>
    </source>
</evidence>
<comment type="cofactor">
    <cofactor evidence="1">
        <name>Mn(2+)</name>
        <dbReference type="ChEBI" id="CHEBI:29035"/>
    </cofactor>
</comment>
<dbReference type="Pfam" id="PF00293">
    <property type="entry name" value="NUDIX"/>
    <property type="match status" value="1"/>
</dbReference>
<keyword evidence="4" id="KW-0479">Metal-binding</keyword>
<evidence type="ECO:0000256" key="4">
    <source>
        <dbReference type="ARBA" id="ARBA00022723"/>
    </source>
</evidence>
<feature type="compositionally biased region" description="Basic and acidic residues" evidence="13">
    <location>
        <begin position="190"/>
        <end position="205"/>
    </location>
</feature>
<evidence type="ECO:0000256" key="2">
    <source>
        <dbReference type="ARBA" id="ARBA00001946"/>
    </source>
</evidence>
<name>A0A6J1TM06_FRAOC</name>
<dbReference type="GO" id="GO:0019677">
    <property type="term" value="P:NAD+ catabolic process"/>
    <property type="evidence" value="ECO:0007669"/>
    <property type="project" value="TreeGrafter"/>
</dbReference>
<protein>
    <recommendedName>
        <fullName evidence="11">m7GpppN-mRNA hydrolase NUDT17</fullName>
        <ecNumber evidence="8">3.6.1.62</ecNumber>
    </recommendedName>
    <alternativeName>
        <fullName evidence="12">Nucleoside diphosphate-linked moiety X motif 17</fullName>
    </alternativeName>
</protein>
<evidence type="ECO:0000256" key="12">
    <source>
        <dbReference type="ARBA" id="ARBA00093663"/>
    </source>
</evidence>
<evidence type="ECO:0000256" key="8">
    <source>
        <dbReference type="ARBA" id="ARBA00026102"/>
    </source>
</evidence>
<feature type="region of interest" description="Disordered" evidence="13">
    <location>
        <begin position="128"/>
        <end position="211"/>
    </location>
</feature>
<reference evidence="16" key="1">
    <citation type="journal article" date="2018" name="Proc. Natl. Acad. Sci. U.S.A.">
        <title>Phylogenomics and the evolution of hemipteroid insects.</title>
        <authorList>
            <person name="Johnson K.P."/>
            <person name="Dietrich C.H."/>
            <person name="Friedrich F."/>
            <person name="Beutel R.G."/>
            <person name="Wipfler B."/>
            <person name="Peters R.S."/>
            <person name="Allen J.M."/>
            <person name="Petersen M."/>
            <person name="Donath A."/>
            <person name="Walden K.K."/>
            <person name="Kozlov A.M."/>
            <person name="Podsiadlowski L."/>
            <person name="Mayer C."/>
            <person name="Meusemann K."/>
            <person name="Vasilikopoulos A."/>
            <person name="Waterhouse R.M."/>
            <person name="Cameron S.L."/>
            <person name="Weirauch C."/>
            <person name="Swanson D.R."/>
            <person name="Percy D.M."/>
            <person name="Hardy N.B."/>
            <person name="Terry I."/>
            <person name="Liu S."/>
            <person name="Zhou X."/>
            <person name="Misof B."/>
            <person name="Robertson H.M."/>
            <person name="Yoshizawa K."/>
        </authorList>
    </citation>
    <scope>NUCLEOTIDE SEQUENCE</scope>
    <source>
        <tissue evidence="16">Whole organism</tissue>
    </source>
</reference>
<feature type="domain" description="Nudix hydrolase" evidence="14">
    <location>
        <begin position="322"/>
        <end position="470"/>
    </location>
</feature>
<comment type="similarity">
    <text evidence="3">Belongs to the Nudix hydrolase family.</text>
</comment>
<dbReference type="SUPFAM" id="SSF55811">
    <property type="entry name" value="Nudix"/>
    <property type="match status" value="1"/>
</dbReference>
<dbReference type="KEGG" id="foc:113216333"/>
<proteinExistence type="inferred from homology"/>
<evidence type="ECO:0000259" key="14">
    <source>
        <dbReference type="PROSITE" id="PS51462"/>
    </source>
</evidence>
<evidence type="ECO:0000313" key="15">
    <source>
        <dbReference type="Proteomes" id="UP000504606"/>
    </source>
</evidence>
<dbReference type="PROSITE" id="PS51462">
    <property type="entry name" value="NUDIX"/>
    <property type="match status" value="1"/>
</dbReference>
<dbReference type="GO" id="GO:0005777">
    <property type="term" value="C:peroxisome"/>
    <property type="evidence" value="ECO:0007669"/>
    <property type="project" value="TreeGrafter"/>
</dbReference>
<feature type="region of interest" description="Disordered" evidence="13">
    <location>
        <begin position="32"/>
        <end position="104"/>
    </location>
</feature>
<dbReference type="GO" id="GO:0005829">
    <property type="term" value="C:cytosol"/>
    <property type="evidence" value="ECO:0007669"/>
    <property type="project" value="TreeGrafter"/>
</dbReference>
<dbReference type="AlphaFoldDB" id="A0A6J1TM06"/>
<evidence type="ECO:0000256" key="1">
    <source>
        <dbReference type="ARBA" id="ARBA00001936"/>
    </source>
</evidence>
<dbReference type="InterPro" id="IPR050241">
    <property type="entry name" value="NAD-cap_RNA_hydrolase_NudC"/>
</dbReference>
<comment type="function">
    <text evidence="10">Acts as a decapping enzyme capable of hydrolyzing monomethylated capped RNAs (in vitro). Hydrolyzes monomethylated capped RNA after alpha and beta phosphates to form N(7)-methyl-GDP. Shows low activity towards unmethylated capped RNA.</text>
</comment>
<keyword evidence="5" id="KW-0378">Hydrolase</keyword>
<dbReference type="Proteomes" id="UP000504606">
    <property type="component" value="Unplaced"/>
</dbReference>
<dbReference type="GeneID" id="113216333"/>
<accession>A0A6J1TM06</accession>
<evidence type="ECO:0000256" key="7">
    <source>
        <dbReference type="ARBA" id="ARBA00023211"/>
    </source>
</evidence>
<evidence type="ECO:0000256" key="6">
    <source>
        <dbReference type="ARBA" id="ARBA00022842"/>
    </source>
</evidence>
<comment type="catalytic activity">
    <reaction evidence="9">
        <text>a 5'-end (N(7)-methyl 5'-triphosphoguanosine)-ribonucleoside in mRNA + H2O = N(7)-methyl-GDP + a 5'-end phospho-ribonucleoside in mRNA + 2 H(+)</text>
        <dbReference type="Rhea" id="RHEA:67484"/>
        <dbReference type="Rhea" id="RHEA-COMP:15692"/>
        <dbReference type="Rhea" id="RHEA-COMP:17167"/>
        <dbReference type="ChEBI" id="CHEBI:15377"/>
        <dbReference type="ChEBI" id="CHEBI:15378"/>
        <dbReference type="ChEBI" id="CHEBI:63714"/>
        <dbReference type="ChEBI" id="CHEBI:138282"/>
        <dbReference type="ChEBI" id="CHEBI:156461"/>
        <dbReference type="EC" id="3.6.1.62"/>
    </reaction>
</comment>
<dbReference type="RefSeq" id="XP_026291866.2">
    <property type="nucleotide sequence ID" value="XM_026436081.2"/>
</dbReference>
<dbReference type="PANTHER" id="PTHR42904">
    <property type="entry name" value="NUDIX HYDROLASE, NUDC SUBFAMILY"/>
    <property type="match status" value="1"/>
</dbReference>
<evidence type="ECO:0000256" key="9">
    <source>
        <dbReference type="ARBA" id="ARBA00093205"/>
    </source>
</evidence>
<keyword evidence="15" id="KW-1185">Reference proteome</keyword>
<evidence type="ECO:0000256" key="11">
    <source>
        <dbReference type="ARBA" id="ARBA00093621"/>
    </source>
</evidence>
<dbReference type="GO" id="GO:0140933">
    <property type="term" value="F:5'-(N(7)-methylguanosine 5'-triphospho)-[mRNA] hydrolase activity"/>
    <property type="evidence" value="ECO:0007669"/>
    <property type="project" value="UniProtKB-EC"/>
</dbReference>
<dbReference type="CDD" id="cd04694">
    <property type="entry name" value="NUDIX_Nudt17"/>
    <property type="match status" value="1"/>
</dbReference>
<evidence type="ECO:0000256" key="5">
    <source>
        <dbReference type="ARBA" id="ARBA00022801"/>
    </source>
</evidence>
<dbReference type="InterPro" id="IPR000086">
    <property type="entry name" value="NUDIX_hydrolase_dom"/>
</dbReference>
<feature type="compositionally biased region" description="Polar residues" evidence="13">
    <location>
        <begin position="148"/>
        <end position="164"/>
    </location>
</feature>
<dbReference type="OrthoDB" id="447842at2759"/>
<dbReference type="PANTHER" id="PTHR42904:SF1">
    <property type="entry name" value="NUCLEOSIDE DIPHOSPHATE-LINKED MOIETY X MOTIF 17"/>
    <property type="match status" value="1"/>
</dbReference>
<evidence type="ECO:0000256" key="10">
    <source>
        <dbReference type="ARBA" id="ARBA00093415"/>
    </source>
</evidence>
<gene>
    <name evidence="16" type="primary">LOC113216333</name>
</gene>
<dbReference type="GO" id="GO:0006742">
    <property type="term" value="P:NADP+ catabolic process"/>
    <property type="evidence" value="ECO:0007669"/>
    <property type="project" value="TreeGrafter"/>
</dbReference>
<evidence type="ECO:0000256" key="3">
    <source>
        <dbReference type="ARBA" id="ARBA00005582"/>
    </source>
</evidence>
<reference evidence="16" key="2">
    <citation type="submission" date="2025-08" db="UniProtKB">
        <authorList>
            <consortium name="RefSeq"/>
        </authorList>
    </citation>
    <scope>IDENTIFICATION</scope>
    <source>
        <tissue evidence="16">Whole organism</tissue>
    </source>
</reference>
<dbReference type="InterPro" id="IPR015797">
    <property type="entry name" value="NUDIX_hydrolase-like_dom_sf"/>
</dbReference>
<evidence type="ECO:0000256" key="13">
    <source>
        <dbReference type="SAM" id="MobiDB-lite"/>
    </source>
</evidence>
<dbReference type="Gene3D" id="3.90.79.10">
    <property type="entry name" value="Nucleoside Triphosphate Pyrophosphohydrolase"/>
    <property type="match status" value="1"/>
</dbReference>
<dbReference type="InterPro" id="IPR033716">
    <property type="entry name" value="Nudt17_dom"/>
</dbReference>
<dbReference type="GO" id="GO:0035529">
    <property type="term" value="F:NADH pyrophosphatase activity"/>
    <property type="evidence" value="ECO:0007669"/>
    <property type="project" value="TreeGrafter"/>
</dbReference>
<feature type="compositionally biased region" description="Polar residues" evidence="13">
    <location>
        <begin position="128"/>
        <end position="141"/>
    </location>
</feature>
<keyword evidence="7" id="KW-0464">Manganese</keyword>